<proteinExistence type="predicted"/>
<dbReference type="EMBL" id="CZCS02000189">
    <property type="protein sequence ID" value="VXD19986.1"/>
    <property type="molecule type" value="Genomic_DNA"/>
</dbReference>
<name>A0A7Z9BQ61_9CYAN</name>
<keyword evidence="2" id="KW-1185">Reference proteome</keyword>
<accession>A0A7Z9BQ61</accession>
<organism evidence="1 2">
    <name type="scientific">Planktothrix paucivesiculata PCC 9631</name>
    <dbReference type="NCBI Taxonomy" id="671071"/>
    <lineage>
        <taxon>Bacteria</taxon>
        <taxon>Bacillati</taxon>
        <taxon>Cyanobacteriota</taxon>
        <taxon>Cyanophyceae</taxon>
        <taxon>Oscillatoriophycideae</taxon>
        <taxon>Oscillatoriales</taxon>
        <taxon>Microcoleaceae</taxon>
        <taxon>Planktothrix</taxon>
    </lineage>
</organism>
<sequence>MRYWRFYPDKLPVFLTAVIVELIRYRQSLQVVGQEQNQDVLPLIQTGLVTVPNRVWLF</sequence>
<protein>
    <submittedName>
        <fullName evidence="1">Uncharacterized protein</fullName>
    </submittedName>
</protein>
<evidence type="ECO:0000313" key="2">
    <source>
        <dbReference type="Proteomes" id="UP000182190"/>
    </source>
</evidence>
<reference evidence="1" key="1">
    <citation type="submission" date="2019-10" db="EMBL/GenBank/DDBJ databases">
        <authorList>
            <consortium name="Genoscope - CEA"/>
            <person name="William W."/>
        </authorList>
    </citation>
    <scope>NUCLEOTIDE SEQUENCE [LARGE SCALE GENOMIC DNA]</scope>
    <source>
        <strain evidence="1">BBR_PRJEB10994</strain>
    </source>
</reference>
<dbReference type="Proteomes" id="UP000182190">
    <property type="component" value="Unassembled WGS sequence"/>
</dbReference>
<gene>
    <name evidence="1" type="ORF">PL9631_490043</name>
</gene>
<comment type="caution">
    <text evidence="1">The sequence shown here is derived from an EMBL/GenBank/DDBJ whole genome shotgun (WGS) entry which is preliminary data.</text>
</comment>
<dbReference type="AlphaFoldDB" id="A0A7Z9BQ61"/>
<evidence type="ECO:0000313" key="1">
    <source>
        <dbReference type="EMBL" id="VXD19986.1"/>
    </source>
</evidence>